<proteinExistence type="predicted"/>
<feature type="compositionally biased region" description="Acidic residues" evidence="1">
    <location>
        <begin position="243"/>
        <end position="260"/>
    </location>
</feature>
<evidence type="ECO:0000313" key="3">
    <source>
        <dbReference type="EMBL" id="KAK6124146.1"/>
    </source>
</evidence>
<reference evidence="3 4" key="1">
    <citation type="journal article" date="2021" name="Comput. Struct. Biotechnol. J.">
        <title>De novo genome assembly of the potent medicinal plant Rehmannia glutinosa using nanopore technology.</title>
        <authorList>
            <person name="Ma L."/>
            <person name="Dong C."/>
            <person name="Song C."/>
            <person name="Wang X."/>
            <person name="Zheng X."/>
            <person name="Niu Y."/>
            <person name="Chen S."/>
            <person name="Feng W."/>
        </authorList>
    </citation>
    <scope>NUCLEOTIDE SEQUENCE [LARGE SCALE GENOMIC DNA]</scope>
    <source>
        <strain evidence="3">DH-2019</strain>
    </source>
</reference>
<dbReference type="Pfam" id="PF06972">
    <property type="entry name" value="GIP1_N"/>
    <property type="match status" value="1"/>
</dbReference>
<organism evidence="3 4">
    <name type="scientific">Rehmannia glutinosa</name>
    <name type="common">Chinese foxglove</name>
    <dbReference type="NCBI Taxonomy" id="99300"/>
    <lineage>
        <taxon>Eukaryota</taxon>
        <taxon>Viridiplantae</taxon>
        <taxon>Streptophyta</taxon>
        <taxon>Embryophyta</taxon>
        <taxon>Tracheophyta</taxon>
        <taxon>Spermatophyta</taxon>
        <taxon>Magnoliopsida</taxon>
        <taxon>eudicotyledons</taxon>
        <taxon>Gunneridae</taxon>
        <taxon>Pentapetalae</taxon>
        <taxon>asterids</taxon>
        <taxon>lamiids</taxon>
        <taxon>Lamiales</taxon>
        <taxon>Orobanchaceae</taxon>
        <taxon>Rehmannieae</taxon>
        <taxon>Rehmannia</taxon>
    </lineage>
</organism>
<dbReference type="SUPFAM" id="SSF46934">
    <property type="entry name" value="UBA-like"/>
    <property type="match status" value="1"/>
</dbReference>
<feature type="domain" description="GBF-interacting protein 1 N-terminal" evidence="2">
    <location>
        <begin position="19"/>
        <end position="64"/>
    </location>
</feature>
<evidence type="ECO:0000256" key="1">
    <source>
        <dbReference type="SAM" id="MobiDB-lite"/>
    </source>
</evidence>
<evidence type="ECO:0000259" key="2">
    <source>
        <dbReference type="Pfam" id="PF06972"/>
    </source>
</evidence>
<feature type="region of interest" description="Disordered" evidence="1">
    <location>
        <begin position="745"/>
        <end position="782"/>
    </location>
</feature>
<feature type="compositionally biased region" description="Polar residues" evidence="1">
    <location>
        <begin position="466"/>
        <end position="478"/>
    </location>
</feature>
<name>A0ABR0UNW5_REHGL</name>
<feature type="compositionally biased region" description="Gly residues" evidence="1">
    <location>
        <begin position="1"/>
        <end position="16"/>
    </location>
</feature>
<dbReference type="Proteomes" id="UP001318860">
    <property type="component" value="Unassembled WGS sequence"/>
</dbReference>
<dbReference type="EMBL" id="JABTTQ020002415">
    <property type="protein sequence ID" value="KAK6124146.1"/>
    <property type="molecule type" value="Genomic_DNA"/>
</dbReference>
<dbReference type="InterPro" id="IPR009719">
    <property type="entry name" value="GIP1_N"/>
</dbReference>
<gene>
    <name evidence="3" type="ORF">DH2020_042119</name>
</gene>
<feature type="region of interest" description="Disordered" evidence="1">
    <location>
        <begin position="466"/>
        <end position="487"/>
    </location>
</feature>
<comment type="caution">
    <text evidence="3">The sequence shown here is derived from an EMBL/GenBank/DDBJ whole genome shotgun (WGS) entry which is preliminary data.</text>
</comment>
<dbReference type="PANTHER" id="PTHR46445:SF3">
    <property type="entry name" value="RNA POLYMERASE II DEGRADATION FACTOR-LIKE PROTEIN (DUF1296)-RELATED"/>
    <property type="match status" value="1"/>
</dbReference>
<feature type="compositionally biased region" description="Polar residues" evidence="1">
    <location>
        <begin position="157"/>
        <end position="179"/>
    </location>
</feature>
<accession>A0ABR0UNW5</accession>
<feature type="compositionally biased region" description="Polar residues" evidence="1">
    <location>
        <begin position="770"/>
        <end position="782"/>
    </location>
</feature>
<protein>
    <recommendedName>
        <fullName evidence="2">GBF-interacting protein 1 N-terminal domain-containing protein</fullName>
    </recommendedName>
</protein>
<keyword evidence="4" id="KW-1185">Reference proteome</keyword>
<dbReference type="InterPro" id="IPR009060">
    <property type="entry name" value="UBA-like_sf"/>
</dbReference>
<dbReference type="PANTHER" id="PTHR46445">
    <property type="entry name" value="RNA POLYMERASE II DEGRADATION FACTOR-LIKE PROTEIN (DUF1296)"/>
    <property type="match status" value="1"/>
</dbReference>
<feature type="region of interest" description="Disordered" evidence="1">
    <location>
        <begin position="155"/>
        <end position="280"/>
    </location>
</feature>
<feature type="region of interest" description="Disordered" evidence="1">
    <location>
        <begin position="56"/>
        <end position="120"/>
    </location>
</feature>
<feature type="compositionally biased region" description="Polar residues" evidence="1">
    <location>
        <begin position="78"/>
        <end position="98"/>
    </location>
</feature>
<feature type="region of interest" description="Disordered" evidence="1">
    <location>
        <begin position="1"/>
        <end position="23"/>
    </location>
</feature>
<sequence>MSTSRGSGGAGNGGGVQPIPAGSRKMVQSLKEIVNCPEAEIYATLKDCNMDPNEAVNRLLSQESAPLPGKSSYKKENGSTPYASSLYSLPGISGNNRSRGPAGLSDGASAENKGSSLGTADAMPSGILPVSGYQSAWAGAPGQVSMADIVKMGRPQNKASNAPNASHHNVHVPSTNASHHNLRFPEDHASNDPESSVQQPSNEWPSIEKPAATKAIPVPDYTVDSEQHLEASGVPSDSINQPYEEEEVQEAEDDDPEYSGENDVGSDSISSRKISEDDSRSASLFENDLYKNMGSYQHQAHDSREDVAAEEIGASVSSVTRNLQQLSVEKDDRELPSEGYAPSVVIPDHLQVQNADCSHLSFGSFGSSMSAAYSSGLTSVPVKTNLEEPHGEADISSVGHLDNRYSNSLHYRIWYSFCVFFFNVLHFILKDSKDLSFYSCCRSSEYYVDDSLRNASDGGLFHRTSASAGSYDPSSASQPEELKPENAEVAHGNQYSFPSNPGYTFDDAQHLNAAFSQTSSQMQNLAPFSNVMALKTAGFSSTQPATQTLSGTSVATGPPLPQHLAVHPYSQPTLPLGPFTNMIGYPFLPQSYTYMPSAFQQTFAGNSTYHQSLAAVLPQYKNNVSASSLPQSAAIPSGYGGAFGNTTTIPGNFQMNPPAAPSGTTLSYDDVLSSQYKDNSHLVSLHQNENSGMWLHGLNSRTMSAVPASNYYNYQGQNQQTGGFRQGQQPTQNYGGAMGYHPNFYHSQAGGISLDQQQNPRDGPLGGSQGQPKQSQIWQNSY</sequence>
<evidence type="ECO:0000313" key="4">
    <source>
        <dbReference type="Proteomes" id="UP001318860"/>
    </source>
</evidence>
<feature type="compositionally biased region" description="Polar residues" evidence="1">
    <location>
        <begin position="192"/>
        <end position="204"/>
    </location>
</feature>